<keyword evidence="3" id="KW-1185">Reference proteome</keyword>
<dbReference type="RefSeq" id="WP_188950305.1">
    <property type="nucleotide sequence ID" value="NZ_BMIB01000001.1"/>
</dbReference>
<accession>A0A917IM85</accession>
<dbReference type="InterPro" id="IPR002937">
    <property type="entry name" value="Amino_oxidase"/>
</dbReference>
<name>A0A917IM85_9BACT</name>
<evidence type="ECO:0000313" key="2">
    <source>
        <dbReference type="EMBL" id="GGH58628.1"/>
    </source>
</evidence>
<dbReference type="EMBL" id="BMIB01000001">
    <property type="protein sequence ID" value="GGH58628.1"/>
    <property type="molecule type" value="Genomic_DNA"/>
</dbReference>
<dbReference type="PANTHER" id="PTHR42923">
    <property type="entry name" value="PROTOPORPHYRINOGEN OXIDASE"/>
    <property type="match status" value="1"/>
</dbReference>
<reference evidence="2" key="2">
    <citation type="submission" date="2020-09" db="EMBL/GenBank/DDBJ databases">
        <authorList>
            <person name="Sun Q."/>
            <person name="Zhou Y."/>
        </authorList>
    </citation>
    <scope>NUCLEOTIDE SEQUENCE</scope>
    <source>
        <strain evidence="2">CGMCC 1.15290</strain>
    </source>
</reference>
<dbReference type="Pfam" id="PF01593">
    <property type="entry name" value="Amino_oxidase"/>
    <property type="match status" value="1"/>
</dbReference>
<dbReference type="SUPFAM" id="SSF51905">
    <property type="entry name" value="FAD/NAD(P)-binding domain"/>
    <property type="match status" value="1"/>
</dbReference>
<organism evidence="2 3">
    <name type="scientific">Filimonas zeae</name>
    <dbReference type="NCBI Taxonomy" id="1737353"/>
    <lineage>
        <taxon>Bacteria</taxon>
        <taxon>Pseudomonadati</taxon>
        <taxon>Bacteroidota</taxon>
        <taxon>Chitinophagia</taxon>
        <taxon>Chitinophagales</taxon>
        <taxon>Chitinophagaceae</taxon>
        <taxon>Filimonas</taxon>
    </lineage>
</organism>
<dbReference type="Gene3D" id="3.50.50.60">
    <property type="entry name" value="FAD/NAD(P)-binding domain"/>
    <property type="match status" value="1"/>
</dbReference>
<dbReference type="AlphaFoldDB" id="A0A917IM85"/>
<gene>
    <name evidence="2" type="ORF">GCM10011379_04520</name>
</gene>
<feature type="domain" description="Amine oxidase" evidence="1">
    <location>
        <begin position="68"/>
        <end position="531"/>
    </location>
</feature>
<protein>
    <submittedName>
        <fullName evidence="2">Amino oxidase</fullName>
    </submittedName>
</protein>
<dbReference type="PANTHER" id="PTHR42923:SF39">
    <property type="entry name" value="AMINO OXIDASE"/>
    <property type="match status" value="1"/>
</dbReference>
<proteinExistence type="predicted"/>
<dbReference type="InterPro" id="IPR036188">
    <property type="entry name" value="FAD/NAD-bd_sf"/>
</dbReference>
<dbReference type="GO" id="GO:0016491">
    <property type="term" value="F:oxidoreductase activity"/>
    <property type="evidence" value="ECO:0007669"/>
    <property type="project" value="InterPro"/>
</dbReference>
<sequence length="540" mass="59142">MHRREFIQLTSALAGGALLPAACTRPTIIAGEIKGVSAAVGHLVRDGALQGAPVTTERADVVIIGGGISGLSALRRLHRNGHQNVVLLELEGHTGGNASSGSNAVSAYPWGAHYVPVPNNNLTEYLSFLEACGVVTGYNPAGLPVYNEFYLCSDPQERLYINGSWQDGLIPASGIGAADKADIDRFLHQMHVWSAAKGKDGKEAFAIPVDASSKDPVYTALDSITMQQWLQQQGYASPYLHWYVDYCTRDDFGTTIDKVSAWAGIHYFACRKGRAANAAANDVLTWPQGNGWLAEQLRHDTEGAIRTQALATRVVPVEGGVAVHYYDVQQKQLKAIDARQCIMAIPQFVAARLLPDAAERMPLLHAHYHYTPWVVANLTVKQLYERSGAPASWDNVIYGGASLGYVDATQQQLQQLKPKRVLTYYRPLATASAVEERKLAQQRTHAQWVQMILDDLRIVHPDIDTQTERIDVMIHAHAMAQPLPQMIHGAVRQQLRKPVNGNIHFAHTDVAGVSIFEEAFYQGIQAADAVMEHLITTPVS</sequence>
<dbReference type="InterPro" id="IPR050464">
    <property type="entry name" value="Zeta_carotene_desat/Oxidored"/>
</dbReference>
<comment type="caution">
    <text evidence="2">The sequence shown here is derived from an EMBL/GenBank/DDBJ whole genome shotgun (WGS) entry which is preliminary data.</text>
</comment>
<reference evidence="2" key="1">
    <citation type="journal article" date="2014" name="Int. J. Syst. Evol. Microbiol.">
        <title>Complete genome sequence of Corynebacterium casei LMG S-19264T (=DSM 44701T), isolated from a smear-ripened cheese.</title>
        <authorList>
            <consortium name="US DOE Joint Genome Institute (JGI-PGF)"/>
            <person name="Walter F."/>
            <person name="Albersmeier A."/>
            <person name="Kalinowski J."/>
            <person name="Ruckert C."/>
        </authorList>
    </citation>
    <scope>NUCLEOTIDE SEQUENCE</scope>
    <source>
        <strain evidence="2">CGMCC 1.15290</strain>
    </source>
</reference>
<evidence type="ECO:0000313" key="3">
    <source>
        <dbReference type="Proteomes" id="UP000627292"/>
    </source>
</evidence>
<dbReference type="Proteomes" id="UP000627292">
    <property type="component" value="Unassembled WGS sequence"/>
</dbReference>
<evidence type="ECO:0000259" key="1">
    <source>
        <dbReference type="Pfam" id="PF01593"/>
    </source>
</evidence>